<gene>
    <name evidence="1" type="ORF">AB4Y32_17495</name>
</gene>
<keyword evidence="2" id="KW-1185">Reference proteome</keyword>
<reference evidence="1" key="1">
    <citation type="submission" date="2024-07" db="EMBL/GenBank/DDBJ databases">
        <title>A survey of Mimosa microsymbionts across Brazilian biomes reveals a high diversity of Paraburkholderia nodulating endemic species, but also that Cupriavidus is common as a symbiont of widespread species.</title>
        <authorList>
            <person name="Rouws L."/>
            <person name="Barauna A."/>
            <person name="Beukes C."/>
            <person name="Rouws J.R.C."/>
            <person name="De Faria S.M."/>
            <person name="Gross E."/>
            <person name="Bueno Dos Reis Junior F."/>
            <person name="Simon M.F."/>
            <person name="Maluk M."/>
            <person name="Odee D.W."/>
            <person name="Kenicer G."/>
            <person name="Young J.P.W."/>
            <person name="Reis V.M."/>
            <person name="Zilli J."/>
            <person name="James E.K."/>
        </authorList>
    </citation>
    <scope>NUCLEOTIDE SEQUENCE</scope>
    <source>
        <strain evidence="1">EG181B</strain>
    </source>
</reference>
<dbReference type="EMBL" id="JBFRCH010000008">
    <property type="protein sequence ID" value="MEX3933574.1"/>
    <property type="molecule type" value="Genomic_DNA"/>
</dbReference>
<dbReference type="Proteomes" id="UP001558850">
    <property type="component" value="Unassembled WGS sequence"/>
</dbReference>
<accession>A0ACC6U1W5</accession>
<sequence length="370" mass="39295">MKHSLMTGACVALSALVAGCASTASRDALQVQNPTVLQRGVGATQDDAAGAATRAWLDTYRTADNAGALDSIQKRLDALGAHKDNYFGHKAQCWLDAARDERSHGDHWGFVEEALREASRLASGLETGGSLDASNPELRTAAVLRPDVWEQILTAKSSQAFPECQQAQRLTACAEVEMIHAGHLAWTRNFTASAQRVDKVANELPLIDAALASCTPPPEAQPAPPAAKITLQGDAAFEFDRADLGGLLPEGKTKLDRVIGDVKRAGDVTAIRVDGYTDGLGSAAHNRRLSAMRAETVKRYLAAGGIGAPISAQGVASANPLVQCDERNRLALIRCLAPNRRVELGFTRGDATPEKPVTSATPVERIEPPR</sequence>
<comment type="caution">
    <text evidence="1">The sequence shown here is derived from an EMBL/GenBank/DDBJ whole genome shotgun (WGS) entry which is preliminary data.</text>
</comment>
<proteinExistence type="predicted"/>
<evidence type="ECO:0000313" key="2">
    <source>
        <dbReference type="Proteomes" id="UP001558850"/>
    </source>
</evidence>
<name>A0ACC6U1W5_9BURK</name>
<evidence type="ECO:0000313" key="1">
    <source>
        <dbReference type="EMBL" id="MEX3933574.1"/>
    </source>
</evidence>
<protein>
    <submittedName>
        <fullName evidence="1">OmpA family protein</fullName>
    </submittedName>
</protein>
<organism evidence="1 2">
    <name type="scientific">Paraburkholderia phymatum</name>
    <dbReference type="NCBI Taxonomy" id="148447"/>
    <lineage>
        <taxon>Bacteria</taxon>
        <taxon>Pseudomonadati</taxon>
        <taxon>Pseudomonadota</taxon>
        <taxon>Betaproteobacteria</taxon>
        <taxon>Burkholderiales</taxon>
        <taxon>Burkholderiaceae</taxon>
        <taxon>Paraburkholderia</taxon>
    </lineage>
</organism>